<evidence type="ECO:0000256" key="3">
    <source>
        <dbReference type="ARBA" id="ARBA00022679"/>
    </source>
</evidence>
<proteinExistence type="predicted"/>
<evidence type="ECO:0000259" key="12">
    <source>
        <dbReference type="Pfam" id="PF04577"/>
    </source>
</evidence>
<keyword evidence="6" id="KW-0325">Glycoprotein</keyword>
<sequence>MLAHILTTVHLLNLVSVTRTFNWRDIHLPPQHLPHFFHNKPHLVEMCRNSGDCPFKDQIEQRACWGYEADCSYPNAYGHPVCPHEYRGPIYSSWAYGFEVTNHAEQLYTFYHQADFGYVKKQQEELKVYCEPYHQDDSSLECSNSLRFCRGKNIFIDLRDLHHRQSAIVYDTDVLKPGQIGGHCRLNRGLLKDNLDEVGFLRSWAPELQNFEETTEQVARNTICDTWVDRPAYIVKIDATVNMYHHFCDFLNLFAAQHVNNTNDHSFSTDVQILIWRTSPDTSNFAPMWDAFTKWPVWSLEDVAGKRICFKQVVLPLLPRMSFGLFYNTPIVSGCERSGMFHAFSKHIIHRLGVPQPTVVGEKIHVTILSRETSYRNILNEGELIKALRENEDVVVRKVTYSHQLGFRKQLAHDQWTDIFVGMHGAGLTHLLFLPDWAVIFEIYNCDDPDCYYDLARLRGIKYMTWEDESKLTQQDEGHTHTLGAHKKFTNYTFDVKEFLRLIMKAVDHVKTHPGWLKLHSNKDEL</sequence>
<feature type="chain" id="PRO_5043819559" description="EGF domain-specific O-linked N-acetylglucosamine transferase" evidence="11">
    <location>
        <begin position="21"/>
        <end position="526"/>
    </location>
</feature>
<dbReference type="InterPro" id="IPR007657">
    <property type="entry name" value="Glycosyltransferase_61"/>
</dbReference>
<feature type="signal peptide" evidence="11">
    <location>
        <begin position="1"/>
        <end position="20"/>
    </location>
</feature>
<name>A0AAV2QID2_MEGNR</name>
<dbReference type="InterPro" id="IPR049625">
    <property type="entry name" value="Glyco_transf_61_cat"/>
</dbReference>
<organism evidence="13 14">
    <name type="scientific">Meganyctiphanes norvegica</name>
    <name type="common">Northern krill</name>
    <name type="synonym">Thysanopoda norvegica</name>
    <dbReference type="NCBI Taxonomy" id="48144"/>
    <lineage>
        <taxon>Eukaryota</taxon>
        <taxon>Metazoa</taxon>
        <taxon>Ecdysozoa</taxon>
        <taxon>Arthropoda</taxon>
        <taxon>Crustacea</taxon>
        <taxon>Multicrustacea</taxon>
        <taxon>Malacostraca</taxon>
        <taxon>Eumalacostraca</taxon>
        <taxon>Eucarida</taxon>
        <taxon>Euphausiacea</taxon>
        <taxon>Euphausiidae</taxon>
        <taxon>Meganyctiphanes</taxon>
    </lineage>
</organism>
<comment type="catalytic activity">
    <reaction evidence="10">
        <text>L-threonyl-[protein] + UDP-N-acetyl-alpha-D-glucosamine = 3-O-(N-acetyl-beta-D-glucosaminyl)-L-threonyl-[protein] + UDP + H(+)</text>
        <dbReference type="Rhea" id="RHEA:48908"/>
        <dbReference type="Rhea" id="RHEA-COMP:11060"/>
        <dbReference type="Rhea" id="RHEA-COMP:12252"/>
        <dbReference type="ChEBI" id="CHEBI:15378"/>
        <dbReference type="ChEBI" id="CHEBI:30013"/>
        <dbReference type="ChEBI" id="CHEBI:57705"/>
        <dbReference type="ChEBI" id="CHEBI:58223"/>
        <dbReference type="ChEBI" id="CHEBI:90840"/>
        <dbReference type="EC" id="2.4.1.255"/>
    </reaction>
</comment>
<keyword evidence="4 11" id="KW-0732">Signal</keyword>
<dbReference type="PANTHER" id="PTHR20961:SF148">
    <property type="entry name" value="EGF DOMAIN-SPECIFIC O-LINKED N-ACETYLGLUCOSAMINE TRANSFERASE"/>
    <property type="match status" value="1"/>
</dbReference>
<dbReference type="Pfam" id="PF04577">
    <property type="entry name" value="Glyco_transf_61"/>
    <property type="match status" value="1"/>
</dbReference>
<dbReference type="EMBL" id="CAXKWB010006277">
    <property type="protein sequence ID" value="CAL4082288.1"/>
    <property type="molecule type" value="Genomic_DNA"/>
</dbReference>
<keyword evidence="3" id="KW-0808">Transferase</keyword>
<evidence type="ECO:0000256" key="8">
    <source>
        <dbReference type="ARBA" id="ARBA00042574"/>
    </source>
</evidence>
<dbReference type="GO" id="GO:0005788">
    <property type="term" value="C:endoplasmic reticulum lumen"/>
    <property type="evidence" value="ECO:0007669"/>
    <property type="project" value="TreeGrafter"/>
</dbReference>
<evidence type="ECO:0000313" key="13">
    <source>
        <dbReference type="EMBL" id="CAL4082288.1"/>
    </source>
</evidence>
<dbReference type="AlphaFoldDB" id="A0AAV2QID2"/>
<gene>
    <name evidence="13" type="ORF">MNOR_LOCUS11800</name>
</gene>
<evidence type="ECO:0000256" key="11">
    <source>
        <dbReference type="SAM" id="SignalP"/>
    </source>
</evidence>
<dbReference type="Proteomes" id="UP001497623">
    <property type="component" value="Unassembled WGS sequence"/>
</dbReference>
<evidence type="ECO:0000256" key="2">
    <source>
        <dbReference type="ARBA" id="ARBA00022676"/>
    </source>
</evidence>
<reference evidence="13 14" key="1">
    <citation type="submission" date="2024-05" db="EMBL/GenBank/DDBJ databases">
        <authorList>
            <person name="Wallberg A."/>
        </authorList>
    </citation>
    <scope>NUCLEOTIDE SEQUENCE [LARGE SCALE GENOMIC DNA]</scope>
</reference>
<evidence type="ECO:0000256" key="9">
    <source>
        <dbReference type="ARBA" id="ARBA00048317"/>
    </source>
</evidence>
<evidence type="ECO:0000256" key="1">
    <source>
        <dbReference type="ARBA" id="ARBA00011970"/>
    </source>
</evidence>
<keyword evidence="5" id="KW-0256">Endoplasmic reticulum</keyword>
<comment type="caution">
    <text evidence="13">The sequence shown here is derived from an EMBL/GenBank/DDBJ whole genome shotgun (WGS) entry which is preliminary data.</text>
</comment>
<comment type="catalytic activity">
    <reaction evidence="9">
        <text>L-seryl-[protein] + UDP-N-acetyl-alpha-D-glucosamine = 3-O-(N-acetyl-beta-D-glucosaminyl)-L-seryl-[protein] + UDP + H(+)</text>
        <dbReference type="Rhea" id="RHEA:48904"/>
        <dbReference type="Rhea" id="RHEA-COMP:9863"/>
        <dbReference type="Rhea" id="RHEA-COMP:12251"/>
        <dbReference type="ChEBI" id="CHEBI:15378"/>
        <dbReference type="ChEBI" id="CHEBI:29999"/>
        <dbReference type="ChEBI" id="CHEBI:57705"/>
        <dbReference type="ChEBI" id="CHEBI:58223"/>
        <dbReference type="ChEBI" id="CHEBI:90838"/>
        <dbReference type="EC" id="2.4.1.255"/>
    </reaction>
</comment>
<evidence type="ECO:0000256" key="4">
    <source>
        <dbReference type="ARBA" id="ARBA00022729"/>
    </source>
</evidence>
<evidence type="ECO:0000256" key="7">
    <source>
        <dbReference type="ARBA" id="ARBA00040944"/>
    </source>
</evidence>
<dbReference type="EC" id="2.4.1.255" evidence="1"/>
<dbReference type="GO" id="GO:0097363">
    <property type="term" value="F:protein O-acetylglucosaminyltransferase activity"/>
    <property type="evidence" value="ECO:0007669"/>
    <property type="project" value="UniProtKB-EC"/>
</dbReference>
<feature type="domain" description="Glycosyltransferase 61 catalytic" evidence="12">
    <location>
        <begin position="244"/>
        <end position="440"/>
    </location>
</feature>
<accession>A0AAV2QID2</accession>
<keyword evidence="14" id="KW-1185">Reference proteome</keyword>
<evidence type="ECO:0000313" key="14">
    <source>
        <dbReference type="Proteomes" id="UP001497623"/>
    </source>
</evidence>
<keyword evidence="2" id="KW-0328">Glycosyltransferase</keyword>
<protein>
    <recommendedName>
        <fullName evidence="7">EGF domain-specific O-linked N-acetylglucosamine transferase</fullName>
        <ecNumber evidence="1">2.4.1.255</ecNumber>
    </recommendedName>
    <alternativeName>
        <fullName evidence="8">Extracellular O-linked N-acetylglucosamine transferase</fullName>
    </alternativeName>
</protein>
<evidence type="ECO:0000256" key="6">
    <source>
        <dbReference type="ARBA" id="ARBA00023180"/>
    </source>
</evidence>
<dbReference type="PANTHER" id="PTHR20961">
    <property type="entry name" value="GLYCOSYLTRANSFERASE"/>
    <property type="match status" value="1"/>
</dbReference>
<evidence type="ECO:0000256" key="10">
    <source>
        <dbReference type="ARBA" id="ARBA00049432"/>
    </source>
</evidence>
<evidence type="ECO:0000256" key="5">
    <source>
        <dbReference type="ARBA" id="ARBA00022824"/>
    </source>
</evidence>